<evidence type="ECO:0000313" key="2">
    <source>
        <dbReference type="Proteomes" id="UP001215461"/>
    </source>
</evidence>
<evidence type="ECO:0008006" key="3">
    <source>
        <dbReference type="Google" id="ProtNLM"/>
    </source>
</evidence>
<organism evidence="1 2">
    <name type="scientific">Weissella paramesenteroides</name>
    <name type="common">Leuconostoc paramesenteroides</name>
    <dbReference type="NCBI Taxonomy" id="1249"/>
    <lineage>
        <taxon>Bacteria</taxon>
        <taxon>Bacillati</taxon>
        <taxon>Bacillota</taxon>
        <taxon>Bacilli</taxon>
        <taxon>Lactobacillales</taxon>
        <taxon>Lactobacillaceae</taxon>
        <taxon>Weissella</taxon>
    </lineage>
</organism>
<proteinExistence type="predicted"/>
<dbReference type="EMBL" id="JAANXN010000016">
    <property type="protein sequence ID" value="MDF8371929.1"/>
    <property type="molecule type" value="Genomic_DNA"/>
</dbReference>
<gene>
    <name evidence="1" type="ORF">G9403_09885</name>
</gene>
<dbReference type="AlphaFoldDB" id="A0ABD4XKY6"/>
<name>A0ABD4XKY6_WEIPA</name>
<accession>A0ABD4XKY6</accession>
<protein>
    <recommendedName>
        <fullName evidence="3">ImmA/IrrE family metallo-endopeptidase</fullName>
    </recommendedName>
</protein>
<comment type="caution">
    <text evidence="1">The sequence shown here is derived from an EMBL/GenBank/DDBJ whole genome shotgun (WGS) entry which is preliminary data.</text>
</comment>
<dbReference type="RefSeq" id="WP_277362551.1">
    <property type="nucleotide sequence ID" value="NZ_JAANXN010000016.1"/>
</dbReference>
<sequence length="124" mass="14164">MGQQDIIDIIISDIRRLGVDFRAVDELDALAVISPSLDRGLYDKNRATPFILAHEMFHKMNNHGKRKYDNDIRNAQEHDANVAATAYLWSLYIQMGGTTEYVQHFIDVSGTPDYLIERLLKVAN</sequence>
<evidence type="ECO:0000313" key="1">
    <source>
        <dbReference type="EMBL" id="MDF8371929.1"/>
    </source>
</evidence>
<reference evidence="1 2" key="1">
    <citation type="submission" date="2020-03" db="EMBL/GenBank/DDBJ databases">
        <title>Comparative genomics of Weissella paramesenteroides.</title>
        <authorList>
            <person name="Kant R."/>
            <person name="Takala T."/>
            <person name="Saris P."/>
        </authorList>
    </citation>
    <scope>NUCLEOTIDE SEQUENCE [LARGE SCALE GENOMIC DNA]</scope>
    <source>
        <strain evidence="1 2">SJ27-4</strain>
    </source>
</reference>
<dbReference type="Proteomes" id="UP001215461">
    <property type="component" value="Unassembled WGS sequence"/>
</dbReference>